<keyword evidence="4" id="KW-0449">Lipoprotein</keyword>
<dbReference type="OrthoDB" id="2136654at2"/>
<name>A0A380GQN9_9STAP</name>
<proteinExistence type="predicted"/>
<feature type="compositionally biased region" description="Low complexity" evidence="1">
    <location>
        <begin position="75"/>
        <end position="90"/>
    </location>
</feature>
<feature type="compositionally biased region" description="Polar residues" evidence="1">
    <location>
        <begin position="91"/>
        <end position="129"/>
    </location>
</feature>
<feature type="transmembrane region" description="Helical" evidence="2">
    <location>
        <begin position="41"/>
        <end position="62"/>
    </location>
</feature>
<keyword evidence="2" id="KW-0472">Membrane</keyword>
<organism evidence="4 5">
    <name type="scientific">Staphylococcus microti</name>
    <dbReference type="NCBI Taxonomy" id="569857"/>
    <lineage>
        <taxon>Bacteria</taxon>
        <taxon>Bacillati</taxon>
        <taxon>Bacillota</taxon>
        <taxon>Bacilli</taxon>
        <taxon>Bacillales</taxon>
        <taxon>Staphylococcaceae</taxon>
        <taxon>Staphylococcus</taxon>
    </lineage>
</organism>
<accession>A0A380GQN9</accession>
<evidence type="ECO:0000313" key="4">
    <source>
        <dbReference type="EMBL" id="SUM56449.1"/>
    </source>
</evidence>
<protein>
    <submittedName>
        <fullName evidence="4">Lipoprotein</fullName>
    </submittedName>
</protein>
<dbReference type="Proteomes" id="UP000254100">
    <property type="component" value="Unassembled WGS sequence"/>
</dbReference>
<dbReference type="EMBL" id="UHDT01000001">
    <property type="protein sequence ID" value="SUM56449.1"/>
    <property type="molecule type" value="Genomic_DNA"/>
</dbReference>
<evidence type="ECO:0000256" key="1">
    <source>
        <dbReference type="SAM" id="MobiDB-lite"/>
    </source>
</evidence>
<sequence>MKYCTNCGSPLKAQQQFCTNCGHQVNARSAMYVQEGKSSKWPWIIGIIGILILLAGMGFAGLQLYKSVVLNPSTTQSQANNQTTSNTQNSENMQDNGNVQSSQTVQQQPINNGPQISQQPSVSQRTPVRVTRSNVIDLVEDYEGHYLDTSTYTFKEPEQRADGSWGFSILYKSSGRLAGSYIVDPDGTVTKYDEKGRPE</sequence>
<feature type="region of interest" description="Disordered" evidence="1">
    <location>
        <begin position="75"/>
        <end position="129"/>
    </location>
</feature>
<dbReference type="Pfam" id="PF13248">
    <property type="entry name" value="Zn_ribbon_3"/>
    <property type="match status" value="1"/>
</dbReference>
<keyword evidence="2" id="KW-1133">Transmembrane helix</keyword>
<evidence type="ECO:0000313" key="5">
    <source>
        <dbReference type="Proteomes" id="UP000254100"/>
    </source>
</evidence>
<keyword evidence="2" id="KW-0812">Transmembrane</keyword>
<evidence type="ECO:0000256" key="2">
    <source>
        <dbReference type="SAM" id="Phobius"/>
    </source>
</evidence>
<evidence type="ECO:0000259" key="3">
    <source>
        <dbReference type="Pfam" id="PF13248"/>
    </source>
</evidence>
<dbReference type="InterPro" id="IPR059113">
    <property type="entry name" value="Znf_ribbon"/>
</dbReference>
<dbReference type="AlphaFoldDB" id="A0A380GQN9"/>
<reference evidence="4 5" key="1">
    <citation type="submission" date="2018-06" db="EMBL/GenBank/DDBJ databases">
        <authorList>
            <consortium name="Pathogen Informatics"/>
            <person name="Doyle S."/>
        </authorList>
    </citation>
    <scope>NUCLEOTIDE SEQUENCE [LARGE SCALE GENOMIC DNA]</scope>
    <source>
        <strain evidence="4 5">NCTC13832</strain>
    </source>
</reference>
<gene>
    <name evidence="4" type="ORF">NCTC13832_00080</name>
</gene>
<feature type="domain" description="Putative zinc-ribbon" evidence="3">
    <location>
        <begin position="1"/>
        <end position="23"/>
    </location>
</feature>